<evidence type="ECO:0000256" key="2">
    <source>
        <dbReference type="ARBA" id="ARBA00022737"/>
    </source>
</evidence>
<evidence type="ECO:0000313" key="5">
    <source>
        <dbReference type="EMBL" id="THF99342.1"/>
    </source>
</evidence>
<dbReference type="InterPro" id="IPR032867">
    <property type="entry name" value="DYW_dom"/>
</dbReference>
<evidence type="ECO:0000256" key="1">
    <source>
        <dbReference type="ARBA" id="ARBA00006643"/>
    </source>
</evidence>
<dbReference type="PANTHER" id="PTHR47926:SF452">
    <property type="entry name" value="PENTATRICOPEPTIDE REPEAT-CONTAINING PROTEIN"/>
    <property type="match status" value="1"/>
</dbReference>
<dbReference type="GO" id="GO:0009451">
    <property type="term" value="P:RNA modification"/>
    <property type="evidence" value="ECO:0007669"/>
    <property type="project" value="InterPro"/>
</dbReference>
<dbReference type="Pfam" id="PF01535">
    <property type="entry name" value="PPR"/>
    <property type="match status" value="3"/>
</dbReference>
<dbReference type="InterPro" id="IPR046960">
    <property type="entry name" value="PPR_At4g14850-like_plant"/>
</dbReference>
<keyword evidence="6" id="KW-1185">Reference proteome</keyword>
<dbReference type="EMBL" id="SDRB02011966">
    <property type="protein sequence ID" value="THF99342.1"/>
    <property type="molecule type" value="Genomic_DNA"/>
</dbReference>
<feature type="repeat" description="PPR" evidence="3">
    <location>
        <begin position="633"/>
        <end position="667"/>
    </location>
</feature>
<name>A0A4S4D9Z0_CAMSN</name>
<dbReference type="PROSITE" id="PS51375">
    <property type="entry name" value="PPR"/>
    <property type="match status" value="5"/>
</dbReference>
<sequence length="803" mass="90834">MSATLALCYSHKPISSENIRRVNSAKKNTNPDLAIKQRLTKSSRINRKPSKIVKFSTRQSNLSEIRSLLSNVNLGSMEDALHLFENMTKCDPFVWNVIIRGLTSNGYFQEAIDFYYRMQFERVRSDNFTYPFVIKSCAGSYSLIEGQKVHSKLIKVGFDLDLYICNSLIAMYAKLGCIELAERVFEDLLVRDLVSWNSMISGYVSVGEGWNALVCFQEMLAIGLRADRFSIISSLGACSLECTLRYGKEIHGQAIRRGFESDVMVQTSVVDMYAKCSRVDYAETFFQTISEKNIVLWNAMIGGFALNRQPLESFVCLKKMQEDDNLTPDMITAINFLPSCAQIGALFPGKTIHGLTIRKGFLPHLVLETALVDMYGKCGYQKLARKIFSHMSERNLVSWNAMIAAYVQNGCNREALELFQDLWREHFNPDATTITSILPAYAEVALLREGKQIHGYVIKLNLCSSTFISNSIVYMYAKCGDLKTAWKIFDGMLFKDIISWNTVIMAYGIHGFGENSIKLFSEMKEEDIKPNASTFVSLLLSCSIAGMIDQGWEYFSSMKNDYGIEPGIEHYGCIVDILGRSANLDLAKRFIDEMPLAPTARIWGSLLSASRHNRNIELAELAAEHILSLEHDNTGCYVLLANMYAEAGRWEDVERIKHLMKNQGLEKTTGYSTVENNSRTFKFVNQDRSHIDTSLIYDVLNIISRKISEDIYIHSLTKFRPLDLIRKRSTAPECHSVRLAICFGLIAVSLGNPVLVRKNIRICEACHGAAKKISEVTGREIVVGDPKMYHHFRNGRCSCGDYW</sequence>
<evidence type="ECO:0000259" key="4">
    <source>
        <dbReference type="Pfam" id="PF14432"/>
    </source>
</evidence>
<dbReference type="FunFam" id="1.25.40.10:FF:000073">
    <property type="entry name" value="Pentatricopeptide repeat-containing protein chloroplastic"/>
    <property type="match status" value="1"/>
</dbReference>
<evidence type="ECO:0000313" key="6">
    <source>
        <dbReference type="Proteomes" id="UP000306102"/>
    </source>
</evidence>
<dbReference type="Pfam" id="PF14432">
    <property type="entry name" value="DYW_deaminase"/>
    <property type="match status" value="1"/>
</dbReference>
<reference evidence="5 6" key="1">
    <citation type="journal article" date="2018" name="Proc. Natl. Acad. Sci. U.S.A.">
        <title>Draft genome sequence of Camellia sinensis var. sinensis provides insights into the evolution of the tea genome and tea quality.</title>
        <authorList>
            <person name="Wei C."/>
            <person name="Yang H."/>
            <person name="Wang S."/>
            <person name="Zhao J."/>
            <person name="Liu C."/>
            <person name="Gao L."/>
            <person name="Xia E."/>
            <person name="Lu Y."/>
            <person name="Tai Y."/>
            <person name="She G."/>
            <person name="Sun J."/>
            <person name="Cao H."/>
            <person name="Tong W."/>
            <person name="Gao Q."/>
            <person name="Li Y."/>
            <person name="Deng W."/>
            <person name="Jiang X."/>
            <person name="Wang W."/>
            <person name="Chen Q."/>
            <person name="Zhang S."/>
            <person name="Li H."/>
            <person name="Wu J."/>
            <person name="Wang P."/>
            <person name="Li P."/>
            <person name="Shi C."/>
            <person name="Zheng F."/>
            <person name="Jian J."/>
            <person name="Huang B."/>
            <person name="Shan D."/>
            <person name="Shi M."/>
            <person name="Fang C."/>
            <person name="Yue Y."/>
            <person name="Li F."/>
            <person name="Li D."/>
            <person name="Wei S."/>
            <person name="Han B."/>
            <person name="Jiang C."/>
            <person name="Yin Y."/>
            <person name="Xia T."/>
            <person name="Zhang Z."/>
            <person name="Bennetzen J.L."/>
            <person name="Zhao S."/>
            <person name="Wan X."/>
        </authorList>
    </citation>
    <scope>NUCLEOTIDE SEQUENCE [LARGE SCALE GENOMIC DNA]</scope>
    <source>
        <strain evidence="6">cv. Shuchazao</strain>
        <tissue evidence="5">Leaf</tissue>
    </source>
</reference>
<dbReference type="Pfam" id="PF20431">
    <property type="entry name" value="E_motif"/>
    <property type="match status" value="1"/>
</dbReference>
<dbReference type="InterPro" id="IPR046848">
    <property type="entry name" value="E_motif"/>
</dbReference>
<feature type="repeat" description="PPR" evidence="3">
    <location>
        <begin position="91"/>
        <end position="125"/>
    </location>
</feature>
<dbReference type="GO" id="GO:0003729">
    <property type="term" value="F:mRNA binding"/>
    <property type="evidence" value="ECO:0007669"/>
    <property type="project" value="UniProtKB-ARBA"/>
</dbReference>
<comment type="similarity">
    <text evidence="1">Belongs to the PPR family. PCMP-H subfamily.</text>
</comment>
<dbReference type="InterPro" id="IPR011990">
    <property type="entry name" value="TPR-like_helical_dom_sf"/>
</dbReference>
<feature type="repeat" description="PPR" evidence="3">
    <location>
        <begin position="496"/>
        <end position="530"/>
    </location>
</feature>
<protein>
    <recommendedName>
        <fullName evidence="4">DYW domain-containing protein</fullName>
    </recommendedName>
</protein>
<dbReference type="FunFam" id="1.25.40.10:FF:000682">
    <property type="entry name" value="Pentatricopeptide repeat-containing protein At3g16610"/>
    <property type="match status" value="1"/>
</dbReference>
<dbReference type="FunFam" id="1.25.40.10:FF:000436">
    <property type="entry name" value="Pentatricopeptide repeat-containing protein At5g39350 family"/>
    <property type="match status" value="1"/>
</dbReference>
<feature type="domain" description="DYW" evidence="4">
    <location>
        <begin position="735"/>
        <end position="803"/>
    </location>
</feature>
<gene>
    <name evidence="5" type="ORF">TEA_007662</name>
</gene>
<dbReference type="FunFam" id="1.25.40.10:FF:000090">
    <property type="entry name" value="Pentatricopeptide repeat-containing protein, chloroplastic"/>
    <property type="match status" value="1"/>
</dbReference>
<dbReference type="Proteomes" id="UP000306102">
    <property type="component" value="Unassembled WGS sequence"/>
</dbReference>
<dbReference type="Pfam" id="PF13041">
    <property type="entry name" value="PPR_2"/>
    <property type="match status" value="3"/>
</dbReference>
<proteinExistence type="inferred from homology"/>
<keyword evidence="2" id="KW-0677">Repeat</keyword>
<comment type="caution">
    <text evidence="5">The sequence shown here is derived from an EMBL/GenBank/DDBJ whole genome shotgun (WGS) entry which is preliminary data.</text>
</comment>
<dbReference type="NCBIfam" id="TIGR00756">
    <property type="entry name" value="PPR"/>
    <property type="match status" value="4"/>
</dbReference>
<dbReference type="AlphaFoldDB" id="A0A4S4D9Z0"/>
<dbReference type="Gene3D" id="1.25.40.10">
    <property type="entry name" value="Tetratricopeptide repeat domain"/>
    <property type="match status" value="5"/>
</dbReference>
<evidence type="ECO:0000256" key="3">
    <source>
        <dbReference type="PROSITE-ProRule" id="PRU00708"/>
    </source>
</evidence>
<accession>A0A4S4D9Z0</accession>
<feature type="repeat" description="PPR" evidence="3">
    <location>
        <begin position="395"/>
        <end position="429"/>
    </location>
</feature>
<dbReference type="InterPro" id="IPR002885">
    <property type="entry name" value="PPR_rpt"/>
</dbReference>
<dbReference type="PANTHER" id="PTHR47926">
    <property type="entry name" value="PENTATRICOPEPTIDE REPEAT-CONTAINING PROTEIN"/>
    <property type="match status" value="1"/>
</dbReference>
<dbReference type="GO" id="GO:0008270">
    <property type="term" value="F:zinc ion binding"/>
    <property type="evidence" value="ECO:0007669"/>
    <property type="project" value="InterPro"/>
</dbReference>
<feature type="repeat" description="PPR" evidence="3">
    <location>
        <begin position="192"/>
        <end position="226"/>
    </location>
</feature>
<organism evidence="5 6">
    <name type="scientific">Camellia sinensis var. sinensis</name>
    <name type="common">China tea</name>
    <dbReference type="NCBI Taxonomy" id="542762"/>
    <lineage>
        <taxon>Eukaryota</taxon>
        <taxon>Viridiplantae</taxon>
        <taxon>Streptophyta</taxon>
        <taxon>Embryophyta</taxon>
        <taxon>Tracheophyta</taxon>
        <taxon>Spermatophyta</taxon>
        <taxon>Magnoliopsida</taxon>
        <taxon>eudicotyledons</taxon>
        <taxon>Gunneridae</taxon>
        <taxon>Pentapetalae</taxon>
        <taxon>asterids</taxon>
        <taxon>Ericales</taxon>
        <taxon>Theaceae</taxon>
        <taxon>Camellia</taxon>
    </lineage>
</organism>